<keyword evidence="17" id="KW-1185">Reference proteome</keyword>
<evidence type="ECO:0000259" key="15">
    <source>
        <dbReference type="PROSITE" id="PS51195"/>
    </source>
</evidence>
<dbReference type="PROSITE" id="PS51195">
    <property type="entry name" value="Q_MOTIF"/>
    <property type="match status" value="1"/>
</dbReference>
<feature type="non-terminal residue" evidence="16">
    <location>
        <position position="1394"/>
    </location>
</feature>
<organism evidence="16 17">
    <name type="scientific">Polyodon spathula</name>
    <name type="common">North American paddlefish</name>
    <name type="synonym">Squalus spathula</name>
    <dbReference type="NCBI Taxonomy" id="7913"/>
    <lineage>
        <taxon>Eukaryota</taxon>
        <taxon>Metazoa</taxon>
        <taxon>Chordata</taxon>
        <taxon>Craniata</taxon>
        <taxon>Vertebrata</taxon>
        <taxon>Euteleostomi</taxon>
        <taxon>Actinopterygii</taxon>
        <taxon>Chondrostei</taxon>
        <taxon>Acipenseriformes</taxon>
        <taxon>Polyodontidae</taxon>
        <taxon>Polyodon</taxon>
    </lineage>
</organism>
<evidence type="ECO:0000256" key="9">
    <source>
        <dbReference type="ARBA" id="ARBA00023136"/>
    </source>
</evidence>
<dbReference type="Pfam" id="PF22314">
    <property type="entry name" value="NPC1_MLD"/>
    <property type="match status" value="1"/>
</dbReference>
<accession>A0ABS2YN56</accession>
<dbReference type="Pfam" id="PF00270">
    <property type="entry name" value="DEAD"/>
    <property type="match status" value="1"/>
</dbReference>
<evidence type="ECO:0000256" key="11">
    <source>
        <dbReference type="SAM" id="MobiDB-lite"/>
    </source>
</evidence>
<evidence type="ECO:0000256" key="8">
    <source>
        <dbReference type="ARBA" id="ARBA00022989"/>
    </source>
</evidence>
<dbReference type="Pfam" id="PF00271">
    <property type="entry name" value="Helicase_C"/>
    <property type="match status" value="1"/>
</dbReference>
<dbReference type="PANTHER" id="PTHR45727">
    <property type="entry name" value="NPC INTRACELLULAR CHOLESTEROL TRANSPORTER 1"/>
    <property type="match status" value="1"/>
</dbReference>
<dbReference type="PROSITE" id="PS51194">
    <property type="entry name" value="HELICASE_CTER"/>
    <property type="match status" value="1"/>
</dbReference>
<evidence type="ECO:0000256" key="2">
    <source>
        <dbReference type="ARBA" id="ARBA00012552"/>
    </source>
</evidence>
<evidence type="ECO:0000259" key="14">
    <source>
        <dbReference type="PROSITE" id="PS51194"/>
    </source>
</evidence>
<feature type="domain" description="Helicase ATP-binding" evidence="13">
    <location>
        <begin position="68"/>
        <end position="246"/>
    </location>
</feature>
<keyword evidence="3 12" id="KW-0812">Transmembrane</keyword>
<feature type="region of interest" description="Disordered" evidence="11">
    <location>
        <begin position="350"/>
        <end position="377"/>
    </location>
</feature>
<dbReference type="Gene3D" id="3.40.50.300">
    <property type="entry name" value="P-loop containing nucleotide triphosphate hydrolases"/>
    <property type="match status" value="2"/>
</dbReference>
<feature type="short sequence motif" description="Q motif" evidence="10">
    <location>
        <begin position="37"/>
        <end position="65"/>
    </location>
</feature>
<comment type="caution">
    <text evidence="16">The sequence shown here is derived from an EMBL/GenBank/DDBJ whole genome shotgun (WGS) entry which is preliminary data.</text>
</comment>
<keyword evidence="4" id="KW-0547">Nucleotide-binding</keyword>
<dbReference type="EMBL" id="JAAWVQ010169843">
    <property type="protein sequence ID" value="MBN3287873.1"/>
    <property type="molecule type" value="Genomic_DNA"/>
</dbReference>
<evidence type="ECO:0000313" key="17">
    <source>
        <dbReference type="Proteomes" id="UP001166093"/>
    </source>
</evidence>
<evidence type="ECO:0000256" key="4">
    <source>
        <dbReference type="ARBA" id="ARBA00022741"/>
    </source>
</evidence>
<reference evidence="16" key="1">
    <citation type="journal article" date="2021" name="Cell">
        <title>Tracing the genetic footprints of vertebrate landing in non-teleost ray-finned fishes.</title>
        <authorList>
            <person name="Bi X."/>
            <person name="Wang K."/>
            <person name="Yang L."/>
            <person name="Pan H."/>
            <person name="Jiang H."/>
            <person name="Wei Q."/>
            <person name="Fang M."/>
            <person name="Yu H."/>
            <person name="Zhu C."/>
            <person name="Cai Y."/>
            <person name="He Y."/>
            <person name="Gan X."/>
            <person name="Zeng H."/>
            <person name="Yu D."/>
            <person name="Zhu Y."/>
            <person name="Jiang H."/>
            <person name="Qiu Q."/>
            <person name="Yang H."/>
            <person name="Zhang Y.E."/>
            <person name="Wang W."/>
            <person name="Zhu M."/>
            <person name="He S."/>
            <person name="Zhang G."/>
        </authorList>
    </citation>
    <scope>NUCLEOTIDE SEQUENCE</scope>
    <source>
        <strain evidence="16">Pddl_001</strain>
    </source>
</reference>
<name>A0ABS2YN56_POLSP</name>
<comment type="subcellular location">
    <subcellularLocation>
        <location evidence="1">Membrane</location>
        <topology evidence="1">Multi-pass membrane protein</topology>
    </subcellularLocation>
</comment>
<dbReference type="SUPFAM" id="SSF52540">
    <property type="entry name" value="P-loop containing nucleoside triphosphate hydrolases"/>
    <property type="match status" value="2"/>
</dbReference>
<evidence type="ECO:0000256" key="3">
    <source>
        <dbReference type="ARBA" id="ARBA00022692"/>
    </source>
</evidence>
<keyword evidence="8 12" id="KW-1133">Transmembrane helix</keyword>
<feature type="domain" description="Helicase C-terminal" evidence="14">
    <location>
        <begin position="258"/>
        <end position="457"/>
    </location>
</feature>
<feature type="domain" description="DEAD-box RNA helicase Q" evidence="15">
    <location>
        <begin position="37"/>
        <end position="65"/>
    </location>
</feature>
<dbReference type="GO" id="GO:0004386">
    <property type="term" value="F:helicase activity"/>
    <property type="evidence" value="ECO:0007669"/>
    <property type="project" value="UniProtKB-KW"/>
</dbReference>
<dbReference type="SMART" id="SM00487">
    <property type="entry name" value="DEXDc"/>
    <property type="match status" value="1"/>
</dbReference>
<dbReference type="InterPro" id="IPR027417">
    <property type="entry name" value="P-loop_NTPase"/>
</dbReference>
<evidence type="ECO:0000256" key="5">
    <source>
        <dbReference type="ARBA" id="ARBA00022801"/>
    </source>
</evidence>
<keyword evidence="7" id="KW-0067">ATP-binding</keyword>
<dbReference type="Pfam" id="PF16414">
    <property type="entry name" value="NPC1_N"/>
    <property type="match status" value="1"/>
</dbReference>
<dbReference type="PANTHER" id="PTHR45727:SF3">
    <property type="entry name" value="NPC1-LIKE INTRACELLULAR CHOLESTEROL TRANSPORTER 1"/>
    <property type="match status" value="1"/>
</dbReference>
<dbReference type="InterPro" id="IPR014001">
    <property type="entry name" value="Helicase_ATP-bd"/>
</dbReference>
<gene>
    <name evidence="16" type="primary">Ddx56</name>
    <name evidence="16" type="ORF">GTO93_0003983</name>
</gene>
<dbReference type="InterPro" id="IPR053956">
    <property type="entry name" value="NPC1_MLD"/>
</dbReference>
<feature type="transmembrane region" description="Helical" evidence="12">
    <location>
        <begin position="1308"/>
        <end position="1326"/>
    </location>
</feature>
<dbReference type="CDD" id="cd17961">
    <property type="entry name" value="DEADc_DDX56"/>
    <property type="match status" value="1"/>
</dbReference>
<dbReference type="InterPro" id="IPR011545">
    <property type="entry name" value="DEAD/DEAH_box_helicase_dom"/>
</dbReference>
<feature type="non-terminal residue" evidence="16">
    <location>
        <position position="1"/>
    </location>
</feature>
<sequence>MPVKELIENDALTAAVDQYCPQSVAGTHVVAMDAGRLQFHEMGLDDRLLKALADLGWAQPTLIQEKAIPLALDGKDLLARARTGSGKTAAYAVPIIQHILSVKQAVTEQAVRALILVPSKELGQQVQKMIRELTAFCARDVRVVDLSGQAELSAQRPILMEKPDIVVGTPSRVLAQLSAQNLLLRSSLEMLVIDEADLVFSFGFETDLKSLLCHLPKIYQAFLMSATFNEDVQSLKKLVLHNPVTLKLQGSQLPGSSQLTQYHIRCEEEDKFLLIYTLLKLALVRGKTLIFIETIDRCYRLKLFLEQFSIPACVLNSELPVHSRCHIIGQFNQGFYDYIIATDEQSLGDPPALPGGQGKKGKKKKAQGSSGRDKEYSVSRGIDFQNVANVINFDFPPTVESYIHRVGRTARADNRGTALTFVLHTQLPMLAEIEDALTAENADCALKPYEFKMQEIEGFRYRCRDAMRSVTKQAVKEARLKEIKQELLNSEKLKTYFDDNPRDFQLLRHDKALHPAIIKPHLRNVPEYLIPPTLRGVAHPVIRKKRQRRPQGIAGGREMKNFKLVLEAPGDAPCSIQGLVEQQRPQYCTKCFGNRKISSPNGTFGAISSQGVIWFQHNTSCRSASPSCCWRCSAAKTADSSLHPGNVVWCCYDTYLSSCSLVSPQWLADQAISGISTWVSASYRTVSCTQIHQEGYCTFYDECGKNPTVSGSLIPAIIPCKYNGPAKALAGLHLQKLQEVCPMLYKGVATQACCSLEQLNSLQKSLLLSKPILSRCPSCVENFVNIYCQNTCNPNQSLHINITRTWNATINGVIKEAVIEYQAYLSREFADRSFDSCKNVRIPATGGFAIATMCGKYGSTLCNTQRWLDFQGNSGNGLAPLDIDFRLIDNDTQVGQGIVPLTTRVWSCNESTSPEQDACSCLDCVESCPIIPPPVPDSGLFKIGQLDGVLVVCLVVFCGLSVSFVGFLLVSNLYSGRKSQNKDKNGNEVKKEVHLHEVSCTDKASLATQDFLGSFFQKWGTMVASHPIKVILISLIAVLVLSVGLFFIKLTTDPVELWSSPNSRAMKEKAFHDANFDHFFRTNQIILTAPNHKGYTYNSLLFGRQNFSGLLSKDLILELLEFQTRLQAIQFWSDEAGRTISLKDVCYAPLNPTNPSLTDCAVNSLVQYFQNSRENLEAKINMTVNGQTGEVDWRDHFLYCINSPLSFKDITDLGLSCMSDYGAPVFPFLAVGGYSNEDYSEAEALILTFSLNNFQRDTLGFELALRWEQKFLDLVQEYQRNPSTNFTFTYMAERSLEDEINRTTMEDIPIFMISYAVIFVYIALALGEYSSFKSVLVSCERCAHFHFFRNITESHMHTQNHTYIHRINIQRESYIHRINIQRESYIHTQNHTYI</sequence>
<feature type="transmembrane region" description="Helical" evidence="12">
    <location>
        <begin position="1028"/>
        <end position="1048"/>
    </location>
</feature>
<dbReference type="SMART" id="SM00490">
    <property type="entry name" value="HELICc"/>
    <property type="match status" value="1"/>
</dbReference>
<dbReference type="InterPro" id="IPR001650">
    <property type="entry name" value="Helicase_C-like"/>
</dbReference>
<dbReference type="CDD" id="cd18787">
    <property type="entry name" value="SF2_C_DEAD"/>
    <property type="match status" value="1"/>
</dbReference>
<evidence type="ECO:0000256" key="1">
    <source>
        <dbReference type="ARBA" id="ARBA00004141"/>
    </source>
</evidence>
<keyword evidence="6 16" id="KW-0347">Helicase</keyword>
<dbReference type="InterPro" id="IPR032190">
    <property type="entry name" value="NPC1_N"/>
</dbReference>
<evidence type="ECO:0000259" key="13">
    <source>
        <dbReference type="PROSITE" id="PS51192"/>
    </source>
</evidence>
<feature type="transmembrane region" description="Helical" evidence="12">
    <location>
        <begin position="948"/>
        <end position="974"/>
    </location>
</feature>
<dbReference type="EC" id="3.6.4.13" evidence="2"/>
<keyword evidence="9 12" id="KW-0472">Membrane</keyword>
<protein>
    <recommendedName>
        <fullName evidence="2">RNA helicase</fullName>
        <ecNumber evidence="2">3.6.4.13</ecNumber>
    </recommendedName>
</protein>
<evidence type="ECO:0000256" key="6">
    <source>
        <dbReference type="ARBA" id="ARBA00022806"/>
    </source>
</evidence>
<evidence type="ECO:0000313" key="16">
    <source>
        <dbReference type="EMBL" id="MBN3287873.1"/>
    </source>
</evidence>
<dbReference type="PROSITE" id="PS51192">
    <property type="entry name" value="HELICASE_ATP_BIND_1"/>
    <property type="match status" value="1"/>
</dbReference>
<dbReference type="Proteomes" id="UP001166093">
    <property type="component" value="Unassembled WGS sequence"/>
</dbReference>
<proteinExistence type="predicted"/>
<evidence type="ECO:0000256" key="12">
    <source>
        <dbReference type="SAM" id="Phobius"/>
    </source>
</evidence>
<evidence type="ECO:0000256" key="7">
    <source>
        <dbReference type="ARBA" id="ARBA00022840"/>
    </source>
</evidence>
<dbReference type="InterPro" id="IPR014014">
    <property type="entry name" value="RNA_helicase_DEAD_Q_motif"/>
</dbReference>
<evidence type="ECO:0000256" key="10">
    <source>
        <dbReference type="PROSITE-ProRule" id="PRU00552"/>
    </source>
</evidence>
<keyword evidence="5" id="KW-0378">Hydrolase</keyword>